<dbReference type="Pfam" id="PF07734">
    <property type="entry name" value="FBA_1"/>
    <property type="match status" value="1"/>
</dbReference>
<evidence type="ECO:0000313" key="6">
    <source>
        <dbReference type="EMBL" id="KAG7577689.1"/>
    </source>
</evidence>
<feature type="repeat" description="PPR" evidence="3">
    <location>
        <begin position="1178"/>
        <end position="1212"/>
    </location>
</feature>
<dbReference type="Proteomes" id="UP000694240">
    <property type="component" value="Chromosome 8"/>
</dbReference>
<keyword evidence="7" id="KW-1185">Reference proteome</keyword>
<dbReference type="Pfam" id="PF13041">
    <property type="entry name" value="PPR_2"/>
    <property type="match status" value="4"/>
</dbReference>
<feature type="repeat" description="PPR" evidence="3">
    <location>
        <begin position="723"/>
        <end position="757"/>
    </location>
</feature>
<evidence type="ECO:0000259" key="5">
    <source>
        <dbReference type="PROSITE" id="PS50181"/>
    </source>
</evidence>
<dbReference type="InterPro" id="IPR006527">
    <property type="entry name" value="F-box-assoc_dom_typ1"/>
</dbReference>
<feature type="repeat" description="PPR" evidence="3">
    <location>
        <begin position="688"/>
        <end position="722"/>
    </location>
</feature>
<name>A0A8T2AVR4_9BRAS</name>
<dbReference type="InterPro" id="IPR001810">
    <property type="entry name" value="F-box_dom"/>
</dbReference>
<feature type="repeat" description="PPR" evidence="3">
    <location>
        <begin position="1283"/>
        <end position="1317"/>
    </location>
</feature>
<feature type="region of interest" description="Disordered" evidence="4">
    <location>
        <begin position="450"/>
        <end position="493"/>
    </location>
</feature>
<comment type="similarity">
    <text evidence="1">Belongs to the PPR family. P subfamily.</text>
</comment>
<accession>A0A8T2AVR4</accession>
<feature type="repeat" description="PPR" evidence="3">
    <location>
        <begin position="864"/>
        <end position="898"/>
    </location>
</feature>
<dbReference type="InterPro" id="IPR017451">
    <property type="entry name" value="F-box-assoc_interact_dom"/>
</dbReference>
<dbReference type="PROSITE" id="PS51375">
    <property type="entry name" value="PPR"/>
    <property type="match status" value="19"/>
</dbReference>
<dbReference type="Pfam" id="PF13812">
    <property type="entry name" value="PPR_3"/>
    <property type="match status" value="1"/>
</dbReference>
<dbReference type="Pfam" id="PF01535">
    <property type="entry name" value="PPR"/>
    <property type="match status" value="7"/>
</dbReference>
<evidence type="ECO:0000256" key="4">
    <source>
        <dbReference type="SAM" id="MobiDB-lite"/>
    </source>
</evidence>
<dbReference type="NCBIfam" id="TIGR00756">
    <property type="entry name" value="PPR"/>
    <property type="match status" value="15"/>
</dbReference>
<feature type="repeat" description="PPR" evidence="3">
    <location>
        <begin position="1213"/>
        <end position="1247"/>
    </location>
</feature>
<sequence>MMSNLPRDLLEEILSRLPVTSMRAVRSVCKNWNSLSKGQSLTKKQLAQAKAAAAREGEFVVVMVINCRVYLMSVNLHGIHNNVDPSIKHQGKLVSLTTDSDRIDISVVYHCDGLLLCIAENDSRFVVWNPYCGQTRWFEPKTRLTWDVYAIGYENSKSCRIYKVFRFGEVSSGYVMYELYYINSKSRTVHITTFPDWDTLGYAHGVSLKGNTYWFAQENCLGGEEDTETGYQDFLVSFDFTKERFGPRISLPFDCRYGNCVTLSSVREEQLAVLFQRWDNLHMEIWITTKIEPEMALWSNKLFLAVDMELFDDYQIGVTAGSFFVDEEKKVAVVFDSDSGSFAYIIGDDGYFKKVDFGEPSEKLSYPLMCSYVPSSVQIKRPELLEKILMAVSAGALAFPALSVRATFNPEIRDEHGNISSTTSSTQKFTYSRASPAVRWPHLNLRETYDSRASTPSQPLSSPVSPIADTPDSGEVVDSIGSSENQKTKDETAVASRRRRVKKMNKVALIKAKDWRERVKFLTDKILSLKPNQFVADILDARPVQMTPTDYCFVVKSVGQESWQRALEVFEWLNLRHWHSPNARMVAAILGVLGRWNQESLAVEIFTRAEPTVGDRVQVYNAMMGVYSRSGKFSKAQELLDAMRQRGCVPDLISFNTLINARLKSGGLTPNLVVELLDMVRNSGLRPDAITYNTLLSACSRDSNLEGAVKVFEDMEAHRCQPDLWTYNAMISVYGRCGLAAEAERLFMELELKGFFPDAVTYNSLLYAFARERNTEKVKEVYQQMQKMGFGKDEMTYNTIIHMYGKQGQLDLALQLYKDMKGLSGRNPDAITYTVLIDSLGKANRSVEAAALMSEMLDVGIKPTLQTYSALICGYAKAGKREEAEDTFSCMLRSGTKPDNLAYSVMLDVLLRGNETRKAWVLYRDMISDGHKPSHSLYELIILGLMKENRSDDVQKTIRDMEELCGMNPLEISSVLVKGECFDLAARQLKVAITNGYELENDTLLSILGSYSSSGRHSEAFELLEFLKEHASGSKRLINEALIVLHCKVNNIGDALDEYLADPCVHGWCFGGSTMYETLLHCCVANEYYAEASQVFSDLILSGCEPSESIFKSMVVVYCKLGFPETAHQVVNQAETKGFHFACSPMYTDIIEAYGKLKLWQKAESVVGNLRQSGRTPDLKTWNSLMSAYAECGCYERARAIFNTMMRDGPSPTVESINILLHALCVDGRLEELYVVVEELQDMGFKISKSSILLMLDAFARAGNIFEVKKIYSSMKAAGYLPTIRLYRMMIELLCKGKRVRDAEIMVSEMEEANFKVELAIWNSMLKMYTAIEDYKKTVQVYQRIKETGLEPDETTYNTLIIMYCRDRRPEEGYLLMQQMRNLGLDPKLDTYKSLISAFGKQKCLEQAEQLFEELLSKGLKLDRSFYHTMMKISRDSGSDSKAEKLLQMMKNAGIEPTLATMHLLMVSYSSSGNPQEAEKVLSNLKDTEVELTTLPYSSVIDAYLRSKDYNSGIERLLEMKKEGLEPDHRIWTCFIRAASFSKEKSEVMVLLKALQDIDFDIPIRLLAGRPELLVSEVDGCFEKLKSIEDNAALNFANALLNLLWAFELRATASWVFQLAIKRGIFSLDVFRVADKDWGADFRRLSGGAALVALTLWLDHMQDASLEGYPESPKSVVLITGTAEYNGISLDKTLKACLWEMGSPFLPCKTRTGLLVAKAHSLRMWLKDSPFCFDLELKDSVSLPESNSMDLIDGCFIRRGLVPAFNHIKERLGGCVSPKKFSRLALLPDEMRERVIKTDIEGHRQKLEKMKNKNKGNETNGVNTRRKFVRSK</sequence>
<dbReference type="PROSITE" id="PS50181">
    <property type="entry name" value="FBOX"/>
    <property type="match status" value="1"/>
</dbReference>
<evidence type="ECO:0000313" key="7">
    <source>
        <dbReference type="Proteomes" id="UP000694240"/>
    </source>
</evidence>
<feature type="domain" description="F-box" evidence="5">
    <location>
        <begin position="1"/>
        <end position="45"/>
    </location>
</feature>
<feature type="repeat" description="PPR" evidence="3">
    <location>
        <begin position="793"/>
        <end position="823"/>
    </location>
</feature>
<feature type="repeat" description="PPR" evidence="3">
    <location>
        <begin position="1353"/>
        <end position="1387"/>
    </location>
</feature>
<dbReference type="PANTHER" id="PTHR47447:SF26">
    <property type="entry name" value="CHLOROPLAST RNA SPLICING4"/>
    <property type="match status" value="1"/>
</dbReference>
<feature type="repeat" description="PPR" evidence="3">
    <location>
        <begin position="829"/>
        <end position="863"/>
    </location>
</feature>
<evidence type="ECO:0000256" key="1">
    <source>
        <dbReference type="ARBA" id="ARBA00007626"/>
    </source>
</evidence>
<feature type="repeat" description="PPR" evidence="3">
    <location>
        <begin position="1072"/>
        <end position="1106"/>
    </location>
</feature>
<feature type="repeat" description="PPR" evidence="3">
    <location>
        <begin position="758"/>
        <end position="792"/>
    </location>
</feature>
<dbReference type="NCBIfam" id="TIGR01640">
    <property type="entry name" value="F_box_assoc_1"/>
    <property type="match status" value="1"/>
</dbReference>
<comment type="caution">
    <text evidence="6">The sequence shown here is derived from an EMBL/GenBank/DDBJ whole genome shotgun (WGS) entry which is preliminary data.</text>
</comment>
<gene>
    <name evidence="6" type="ORF">ISN45_Aa03g019440</name>
</gene>
<dbReference type="CDD" id="cd22157">
    <property type="entry name" value="F-box_AtFBW1-like"/>
    <property type="match status" value="1"/>
</dbReference>
<dbReference type="SMART" id="SM00256">
    <property type="entry name" value="FBOX"/>
    <property type="match status" value="1"/>
</dbReference>
<reference evidence="6 7" key="1">
    <citation type="submission" date="2020-12" db="EMBL/GenBank/DDBJ databases">
        <title>Concerted genomic and epigenomic changes stabilize Arabidopsis allopolyploids.</title>
        <authorList>
            <person name="Chen Z."/>
        </authorList>
    </citation>
    <scope>NUCLEOTIDE SEQUENCE [LARGE SCALE GENOMIC DNA]</scope>
    <source>
        <strain evidence="6">Allo738</strain>
        <tissue evidence="6">Leaf</tissue>
    </source>
</reference>
<feature type="repeat" description="PPR" evidence="3">
    <location>
        <begin position="1318"/>
        <end position="1352"/>
    </location>
</feature>
<feature type="repeat" description="PPR" evidence="3">
    <location>
        <begin position="899"/>
        <end position="933"/>
    </location>
</feature>
<dbReference type="InterPro" id="IPR033443">
    <property type="entry name" value="PROP1-like_PPR_dom"/>
</dbReference>
<proteinExistence type="inferred from homology"/>
<organism evidence="6 7">
    <name type="scientific">Arabidopsis thaliana x Arabidopsis arenosa</name>
    <dbReference type="NCBI Taxonomy" id="1240361"/>
    <lineage>
        <taxon>Eukaryota</taxon>
        <taxon>Viridiplantae</taxon>
        <taxon>Streptophyta</taxon>
        <taxon>Embryophyta</taxon>
        <taxon>Tracheophyta</taxon>
        <taxon>Spermatophyta</taxon>
        <taxon>Magnoliopsida</taxon>
        <taxon>eudicotyledons</taxon>
        <taxon>Gunneridae</taxon>
        <taxon>Pentapetalae</taxon>
        <taxon>rosids</taxon>
        <taxon>malvids</taxon>
        <taxon>Brassicales</taxon>
        <taxon>Brassicaceae</taxon>
        <taxon>Camelineae</taxon>
        <taxon>Arabidopsis</taxon>
    </lineage>
</organism>
<keyword evidence="2" id="KW-0677">Repeat</keyword>
<feature type="repeat" description="PPR" evidence="3">
    <location>
        <begin position="1388"/>
        <end position="1422"/>
    </location>
</feature>
<feature type="repeat" description="PPR" evidence="3">
    <location>
        <begin position="1248"/>
        <end position="1282"/>
    </location>
</feature>
<evidence type="ECO:0000256" key="3">
    <source>
        <dbReference type="PROSITE-ProRule" id="PRU00708"/>
    </source>
</evidence>
<evidence type="ECO:0000256" key="2">
    <source>
        <dbReference type="ARBA" id="ARBA00022737"/>
    </source>
</evidence>
<feature type="compositionally biased region" description="Polar residues" evidence="4">
    <location>
        <begin position="451"/>
        <end position="464"/>
    </location>
</feature>
<dbReference type="PANTHER" id="PTHR47447">
    <property type="entry name" value="OS03G0856100 PROTEIN"/>
    <property type="match status" value="1"/>
</dbReference>
<feature type="region of interest" description="Disordered" evidence="4">
    <location>
        <begin position="1809"/>
        <end position="1832"/>
    </location>
</feature>
<dbReference type="InterPro" id="IPR002885">
    <property type="entry name" value="PPR_rpt"/>
</dbReference>
<feature type="repeat" description="PPR" evidence="3">
    <location>
        <begin position="651"/>
        <end position="687"/>
    </location>
</feature>
<feature type="repeat" description="PPR" evidence="3">
    <location>
        <begin position="616"/>
        <end position="650"/>
    </location>
</feature>
<dbReference type="Pfam" id="PF00646">
    <property type="entry name" value="F-box"/>
    <property type="match status" value="1"/>
</dbReference>
<dbReference type="Pfam" id="PF17177">
    <property type="entry name" value="PPR_long"/>
    <property type="match status" value="1"/>
</dbReference>
<dbReference type="EMBL" id="JAEFBK010000008">
    <property type="protein sequence ID" value="KAG7577689.1"/>
    <property type="molecule type" value="Genomic_DNA"/>
</dbReference>
<feature type="repeat" description="PPR" evidence="3">
    <location>
        <begin position="1493"/>
        <end position="1527"/>
    </location>
</feature>
<feature type="repeat" description="PPR" evidence="3">
    <location>
        <begin position="1423"/>
        <end position="1457"/>
    </location>
</feature>
<protein>
    <submittedName>
        <fullName evidence="6">F-box-like domain superfamily</fullName>
    </submittedName>
</protein>